<name>A0A5C6Q4M8_9GAMM</name>
<dbReference type="EMBL" id="VOLR01000032">
    <property type="protein sequence ID" value="TWX54894.1"/>
    <property type="molecule type" value="Genomic_DNA"/>
</dbReference>
<dbReference type="AlphaFoldDB" id="A0A5C6Q4M8"/>
<evidence type="ECO:0000313" key="3">
    <source>
        <dbReference type="Proteomes" id="UP000321525"/>
    </source>
</evidence>
<evidence type="ECO:0000313" key="4">
    <source>
        <dbReference type="Proteomes" id="UP000321917"/>
    </source>
</evidence>
<evidence type="ECO:0000313" key="2">
    <source>
        <dbReference type="EMBL" id="TWX63752.1"/>
    </source>
</evidence>
<reference evidence="2 4" key="1">
    <citation type="submission" date="2019-07" db="EMBL/GenBank/DDBJ databases">
        <title>Genomes of sea-ice associated Colwellia species.</title>
        <authorList>
            <person name="Bowman J.P."/>
        </authorList>
    </citation>
    <scope>NUCLEOTIDE SEQUENCE [LARGE SCALE GENOMIC DNA]</scope>
    <source>
        <strain evidence="1 3">ACAM 607</strain>
        <strain evidence="2 4">IC036</strain>
    </source>
</reference>
<keyword evidence="3" id="KW-1185">Reference proteome</keyword>
<comment type="caution">
    <text evidence="2">The sequence shown here is derived from an EMBL/GenBank/DDBJ whole genome shotgun (WGS) entry which is preliminary data.</text>
</comment>
<dbReference type="Proteomes" id="UP000321525">
    <property type="component" value="Unassembled WGS sequence"/>
</dbReference>
<organism evidence="2 4">
    <name type="scientific">Colwellia hornerae</name>
    <dbReference type="NCBI Taxonomy" id="89402"/>
    <lineage>
        <taxon>Bacteria</taxon>
        <taxon>Pseudomonadati</taxon>
        <taxon>Pseudomonadota</taxon>
        <taxon>Gammaproteobacteria</taxon>
        <taxon>Alteromonadales</taxon>
        <taxon>Colwelliaceae</taxon>
        <taxon>Colwellia</taxon>
    </lineage>
</organism>
<sequence>MADNSKSLHHLCQHPDLLKITEDIDPKEITLVNPQKPCNRHVIEANSAKITKNYYYLTRTRPTHCAKKLAYCPAAFN</sequence>
<dbReference type="Proteomes" id="UP000321917">
    <property type="component" value="Unassembled WGS sequence"/>
</dbReference>
<protein>
    <submittedName>
        <fullName evidence="2">Uncharacterized protein</fullName>
    </submittedName>
</protein>
<dbReference type="EMBL" id="VOLQ01000039">
    <property type="protein sequence ID" value="TWX63752.1"/>
    <property type="molecule type" value="Genomic_DNA"/>
</dbReference>
<evidence type="ECO:0000313" key="1">
    <source>
        <dbReference type="EMBL" id="TWX54894.1"/>
    </source>
</evidence>
<accession>A0A5C6Q4M8</accession>
<gene>
    <name evidence="1" type="ORF">ESZ26_17150</name>
    <name evidence="2" type="ORF">ESZ27_15945</name>
</gene>
<proteinExistence type="predicted"/>
<dbReference type="RefSeq" id="WP_146800744.1">
    <property type="nucleotide sequence ID" value="NZ_VOLP01000031.1"/>
</dbReference>